<gene>
    <name evidence="1" type="ORF">C8E83_1993</name>
</gene>
<dbReference type="OrthoDB" id="501208at2"/>
<evidence type="ECO:0000313" key="1">
    <source>
        <dbReference type="EMBL" id="RKR74861.1"/>
    </source>
</evidence>
<evidence type="ECO:0000313" key="2">
    <source>
        <dbReference type="Proteomes" id="UP000280008"/>
    </source>
</evidence>
<reference evidence="1 2" key="1">
    <citation type="submission" date="2018-10" db="EMBL/GenBank/DDBJ databases">
        <title>Sequencing the genomes of 1000 actinobacteria strains.</title>
        <authorList>
            <person name="Klenk H.-P."/>
        </authorList>
    </citation>
    <scope>NUCLEOTIDE SEQUENCE [LARGE SCALE GENOMIC DNA]</scope>
    <source>
        <strain evidence="1 2">DSM 17894</strain>
    </source>
</reference>
<dbReference type="AlphaFoldDB" id="A0A495IHS1"/>
<organism evidence="1 2">
    <name type="scientific">Frondihabitans australicus</name>
    <dbReference type="NCBI Taxonomy" id="386892"/>
    <lineage>
        <taxon>Bacteria</taxon>
        <taxon>Bacillati</taxon>
        <taxon>Actinomycetota</taxon>
        <taxon>Actinomycetes</taxon>
        <taxon>Micrococcales</taxon>
        <taxon>Microbacteriaceae</taxon>
        <taxon>Frondihabitans</taxon>
    </lineage>
</organism>
<keyword evidence="2" id="KW-1185">Reference proteome</keyword>
<protein>
    <submittedName>
        <fullName evidence="1">Uncharacterized protein</fullName>
    </submittedName>
</protein>
<accession>A0A495IHS1</accession>
<proteinExistence type="predicted"/>
<dbReference type="RefSeq" id="WP_121369723.1">
    <property type="nucleotide sequence ID" value="NZ_RBKS01000001.1"/>
</dbReference>
<dbReference type="EMBL" id="RBKS01000001">
    <property type="protein sequence ID" value="RKR74861.1"/>
    <property type="molecule type" value="Genomic_DNA"/>
</dbReference>
<dbReference type="Proteomes" id="UP000280008">
    <property type="component" value="Unassembled WGS sequence"/>
</dbReference>
<name>A0A495IHS1_9MICO</name>
<comment type="caution">
    <text evidence="1">The sequence shown here is derived from an EMBL/GenBank/DDBJ whole genome shotgun (WGS) entry which is preliminary data.</text>
</comment>
<sequence length="453" mass="48668">MSLDPEKVVAAFDSASVLHASTVAALTGRAFPNLGNPRIAGDAARIASHLPWSVLGPIYARIGGAEGIDPETLADVDLSRVAASFAGAYDGGLYPAVFIGSSNGALTHLAAAMGAPWLPGTVLIPVHHVGDAERADRALDFGREVGPRLLRSNPDVTLHQMHDSAQDQLMVARMAYFRTKWSTLPDAYARFLGDALAPDAPVYLIHDESTWPVTRVGDRHAFQVGGRGGVTPDEYLAMPYAPQADDTSPEAEWGSDPGFSQGVRDWCAANGHTLVDIVVDGPQEASHPVAEIIRDWTRFRGGEADRLVVPSFVLGDPGETLRIGAVPFWTFFPVESALDSLRFHLQNSEPYNEVDAFLFQHGAESPRRVTPDDVRATIQSFGQGAFAHLPALRADASPHDIGAMGRYRDFFSQEPTARLDDAPLAPDEVTAALGSIVGERGRTLVTTERNHDG</sequence>